<dbReference type="EMBL" id="LQYG01000015">
    <property type="protein sequence ID" value="KYC65571.1"/>
    <property type="molecule type" value="Genomic_DNA"/>
</dbReference>
<organism evidence="1 2">
    <name type="scientific">Heyndrickxia coagulans</name>
    <name type="common">Weizmannia coagulans</name>
    <dbReference type="NCBI Taxonomy" id="1398"/>
    <lineage>
        <taxon>Bacteria</taxon>
        <taxon>Bacillati</taxon>
        <taxon>Bacillota</taxon>
        <taxon>Bacilli</taxon>
        <taxon>Bacillales</taxon>
        <taxon>Bacillaceae</taxon>
        <taxon>Heyndrickxia</taxon>
    </lineage>
</organism>
<protein>
    <submittedName>
        <fullName evidence="1">Uncharacterized protein</fullName>
    </submittedName>
</protein>
<gene>
    <name evidence="1" type="ORF">B4098_3359</name>
</gene>
<evidence type="ECO:0000313" key="2">
    <source>
        <dbReference type="Proteomes" id="UP000075288"/>
    </source>
</evidence>
<evidence type="ECO:0000313" key="1">
    <source>
        <dbReference type="EMBL" id="KYC65571.1"/>
    </source>
</evidence>
<accession>A0A150K882</accession>
<name>A0A150K882_HEYCO</name>
<reference evidence="1 2" key="1">
    <citation type="submission" date="2016-01" db="EMBL/GenBank/DDBJ databases">
        <title>Genome Sequences of Twelve Sporeforming Bacillus Species Isolated from Foods.</title>
        <authorList>
            <person name="Berendsen E.M."/>
            <person name="Wells-Bennik M.H."/>
            <person name="Krawcyk A.O."/>
            <person name="De Jong A."/>
            <person name="Holsappel S."/>
            <person name="Eijlander R.T."/>
            <person name="Kuipers O.P."/>
        </authorList>
    </citation>
    <scope>NUCLEOTIDE SEQUENCE [LARGE SCALE GENOMIC DNA]</scope>
    <source>
        <strain evidence="1 2">B4098</strain>
    </source>
</reference>
<dbReference type="AlphaFoldDB" id="A0A150K882"/>
<sequence>MIQHPFFEKLPSKLKKRRSPAKIIPHKRSLLCHFIMFLDKESQKLHGGAYSFC</sequence>
<dbReference type="Proteomes" id="UP000075288">
    <property type="component" value="Unassembled WGS sequence"/>
</dbReference>
<proteinExistence type="predicted"/>
<comment type="caution">
    <text evidence="1">The sequence shown here is derived from an EMBL/GenBank/DDBJ whole genome shotgun (WGS) entry which is preliminary data.</text>
</comment>